<evidence type="ECO:0000313" key="4">
    <source>
        <dbReference type="Proteomes" id="UP000579605"/>
    </source>
</evidence>
<feature type="region of interest" description="Disordered" evidence="1">
    <location>
        <begin position="31"/>
        <end position="64"/>
    </location>
</feature>
<dbReference type="Pfam" id="PF00496">
    <property type="entry name" value="SBP_bac_5"/>
    <property type="match status" value="1"/>
</dbReference>
<accession>A0A852ZJS4</accession>
<dbReference type="RefSeq" id="WP_179789820.1">
    <property type="nucleotide sequence ID" value="NZ_BAAARR010000005.1"/>
</dbReference>
<dbReference type="EMBL" id="JACBZH010000001">
    <property type="protein sequence ID" value="NYH92385.1"/>
    <property type="molecule type" value="Genomic_DNA"/>
</dbReference>
<gene>
    <name evidence="3" type="ORF">F4554_005023</name>
</gene>
<evidence type="ECO:0000313" key="3">
    <source>
        <dbReference type="EMBL" id="NYH92385.1"/>
    </source>
</evidence>
<dbReference type="Gene3D" id="3.40.190.10">
    <property type="entry name" value="Periplasmic binding protein-like II"/>
    <property type="match status" value="1"/>
</dbReference>
<organism evidence="3 4">
    <name type="scientific">Actinopolymorpha rutila</name>
    <dbReference type="NCBI Taxonomy" id="446787"/>
    <lineage>
        <taxon>Bacteria</taxon>
        <taxon>Bacillati</taxon>
        <taxon>Actinomycetota</taxon>
        <taxon>Actinomycetes</taxon>
        <taxon>Propionibacteriales</taxon>
        <taxon>Actinopolymorphaceae</taxon>
        <taxon>Actinopolymorpha</taxon>
    </lineage>
</organism>
<reference evidence="3 4" key="1">
    <citation type="submission" date="2020-07" db="EMBL/GenBank/DDBJ databases">
        <title>Sequencing the genomes of 1000 actinobacteria strains.</title>
        <authorList>
            <person name="Klenk H.-P."/>
        </authorList>
    </citation>
    <scope>NUCLEOTIDE SEQUENCE [LARGE SCALE GENOMIC DNA]</scope>
    <source>
        <strain evidence="3 4">DSM 18448</strain>
    </source>
</reference>
<dbReference type="GO" id="GO:0015833">
    <property type="term" value="P:peptide transport"/>
    <property type="evidence" value="ECO:0007669"/>
    <property type="project" value="TreeGrafter"/>
</dbReference>
<evidence type="ECO:0000259" key="2">
    <source>
        <dbReference type="Pfam" id="PF00496"/>
    </source>
</evidence>
<dbReference type="InterPro" id="IPR006311">
    <property type="entry name" value="TAT_signal"/>
</dbReference>
<dbReference type="SUPFAM" id="SSF53850">
    <property type="entry name" value="Periplasmic binding protein-like II"/>
    <property type="match status" value="1"/>
</dbReference>
<dbReference type="CDD" id="cd08500">
    <property type="entry name" value="PBP2_NikA_DppA_OppA_like_4"/>
    <property type="match status" value="1"/>
</dbReference>
<dbReference type="GO" id="GO:1904680">
    <property type="term" value="F:peptide transmembrane transporter activity"/>
    <property type="evidence" value="ECO:0007669"/>
    <property type="project" value="TreeGrafter"/>
</dbReference>
<dbReference type="PROSITE" id="PS51318">
    <property type="entry name" value="TAT"/>
    <property type="match status" value="1"/>
</dbReference>
<proteinExistence type="predicted"/>
<dbReference type="PANTHER" id="PTHR30290">
    <property type="entry name" value="PERIPLASMIC BINDING COMPONENT OF ABC TRANSPORTER"/>
    <property type="match status" value="1"/>
</dbReference>
<dbReference type="PANTHER" id="PTHR30290:SF62">
    <property type="entry name" value="OLIGOPEPTIDE ABC TRANSPORTER, PERIPLASMIC OLIGOPEPTIDE-BINDING PROTEIN"/>
    <property type="match status" value="1"/>
</dbReference>
<keyword evidence="4" id="KW-1185">Reference proteome</keyword>
<dbReference type="AlphaFoldDB" id="A0A852ZJS4"/>
<dbReference type="Proteomes" id="UP000579605">
    <property type="component" value="Unassembled WGS sequence"/>
</dbReference>
<protein>
    <submittedName>
        <fullName evidence="3">Peptide/nickel transport system substrate-binding protein</fullName>
    </submittedName>
</protein>
<dbReference type="PROSITE" id="PS51257">
    <property type="entry name" value="PROKAR_LIPOPROTEIN"/>
    <property type="match status" value="1"/>
</dbReference>
<sequence length="706" mass="79983">MPARSTDVARRRFLYGCAVLAGSVSLGACSDTDRREAGVPSPTSTRVAKGSARKPLSAPKQLHEAPSLREKVRAGRLPAVEERLPKRPYVVPHRWVHTGSYGGNLRLITRATTDASSFEYMYGRSPLRWLNDGLDIAPGLVESWSSNDDASEWTLHVREGLRWSDGQPVTSADALYWWQDLVLNKDHPATVPDSARSGNGTPMSMSAPDELTLVLRFDAPTPLLPLYLANLVNAPEQGVDWFLPKHYLRRWHPTYDKSIKGQTWPSTHDQKSNFLTNPDCPTLTGWRVRTYDEGQVVRWERNPYYWCVDRAGNQLPYVDTMTMTAVQDPQVAKLKLQEGECDFIYGYFLGLTMADAAGLKQAQSRSGTKLHFWDSGSASGSVFFLNYDYIEPQVRKLIREPRFRQALSHAFDRAEAQKSIYFNTGEKTTGTYSPMAIEYQVNKEGQGFYRRWRDSYVSHDPGKAKKLLDELRVVDADGDGWRERPDGRPLKLSIDFPADASEEHQRKNNLLKRDWEKVGLQVALNPVPPTSFQDRWATGKLMSQAAWDVGDGPDHLTGPWWFVPIETTRWAPLHGQWWQVQGTPQEHAQAGIDPWKRTPPRVKPEPGGPIDRLWKAFATARAEPDTMKRYRAVWDMIKIHLSDGPFYQGTVANYPIIVYQNADLANVPVRAELAQGGGPFTWAHPLPAVYDPESWYWTDPARRRAA</sequence>
<feature type="domain" description="Solute-binding protein family 5" evidence="2">
    <location>
        <begin position="136"/>
        <end position="562"/>
    </location>
</feature>
<name>A0A852ZJS4_9ACTN</name>
<comment type="caution">
    <text evidence="3">The sequence shown here is derived from an EMBL/GenBank/DDBJ whole genome shotgun (WGS) entry which is preliminary data.</text>
</comment>
<dbReference type="InterPro" id="IPR000914">
    <property type="entry name" value="SBP_5_dom"/>
</dbReference>
<dbReference type="InterPro" id="IPR039424">
    <property type="entry name" value="SBP_5"/>
</dbReference>
<dbReference type="Gene3D" id="3.10.105.10">
    <property type="entry name" value="Dipeptide-binding Protein, Domain 3"/>
    <property type="match status" value="1"/>
</dbReference>
<evidence type="ECO:0000256" key="1">
    <source>
        <dbReference type="SAM" id="MobiDB-lite"/>
    </source>
</evidence>